<dbReference type="EMBL" id="CAJVQA010001840">
    <property type="protein sequence ID" value="CAG8528219.1"/>
    <property type="molecule type" value="Genomic_DNA"/>
</dbReference>
<dbReference type="Proteomes" id="UP000789759">
    <property type="component" value="Unassembled WGS sequence"/>
</dbReference>
<protein>
    <submittedName>
        <fullName evidence="2">23523_t:CDS:1</fullName>
    </submittedName>
</protein>
<dbReference type="AlphaFoldDB" id="A0A9N9AFA9"/>
<evidence type="ECO:0000313" key="3">
    <source>
        <dbReference type="Proteomes" id="UP000789759"/>
    </source>
</evidence>
<dbReference type="GO" id="GO:0006574">
    <property type="term" value="P:L-valine catabolic process"/>
    <property type="evidence" value="ECO:0007669"/>
    <property type="project" value="TreeGrafter"/>
</dbReference>
<comment type="similarity">
    <text evidence="1">Belongs to the aldehyde dehydrogenase family.</text>
</comment>
<evidence type="ECO:0000256" key="1">
    <source>
        <dbReference type="ARBA" id="ARBA00009986"/>
    </source>
</evidence>
<gene>
    <name evidence="2" type="ORF">CPELLU_LOCUS3718</name>
</gene>
<comment type="caution">
    <text evidence="2">The sequence shown here is derived from an EMBL/GenBank/DDBJ whole genome shotgun (WGS) entry which is preliminary data.</text>
</comment>
<keyword evidence="3" id="KW-1185">Reference proteome</keyword>
<proteinExistence type="inferred from homology"/>
<dbReference type="OrthoDB" id="4950677at2759"/>
<reference evidence="2" key="1">
    <citation type="submission" date="2021-06" db="EMBL/GenBank/DDBJ databases">
        <authorList>
            <person name="Kallberg Y."/>
            <person name="Tangrot J."/>
            <person name="Rosling A."/>
        </authorList>
    </citation>
    <scope>NUCLEOTIDE SEQUENCE</scope>
    <source>
        <strain evidence="2">FL966</strain>
    </source>
</reference>
<accession>A0A9N9AFA9</accession>
<dbReference type="GO" id="GO:0005739">
    <property type="term" value="C:mitochondrion"/>
    <property type="evidence" value="ECO:0007669"/>
    <property type="project" value="TreeGrafter"/>
</dbReference>
<dbReference type="InterPro" id="IPR010061">
    <property type="entry name" value="MeMal-semiAld_DH"/>
</dbReference>
<dbReference type="PANTHER" id="PTHR43866:SF3">
    <property type="entry name" value="METHYLMALONATE-SEMIALDEHYDE DEHYDROGENASE [ACYLATING], MITOCHONDRIAL"/>
    <property type="match status" value="1"/>
</dbReference>
<organism evidence="2 3">
    <name type="scientific">Cetraspora pellucida</name>
    <dbReference type="NCBI Taxonomy" id="1433469"/>
    <lineage>
        <taxon>Eukaryota</taxon>
        <taxon>Fungi</taxon>
        <taxon>Fungi incertae sedis</taxon>
        <taxon>Mucoromycota</taxon>
        <taxon>Glomeromycotina</taxon>
        <taxon>Glomeromycetes</taxon>
        <taxon>Diversisporales</taxon>
        <taxon>Gigasporaceae</taxon>
        <taxon>Cetraspora</taxon>
    </lineage>
</organism>
<dbReference type="GO" id="GO:0004491">
    <property type="term" value="F:methylmalonate-semialdehyde dehydrogenase (acylating, NAD) activity"/>
    <property type="evidence" value="ECO:0007669"/>
    <property type="project" value="InterPro"/>
</dbReference>
<name>A0A9N9AFA9_9GLOM</name>
<sequence>MLPPSSGTFTSLEELLTYIRTFTKSQGYVITIKRNRLNLTENSRHKWIASRLIECSFELFGTKHNNVWYLEIWNSEHNQEASVNMSGHSITQKLNIDQREQVKQMSAADSCPHQILSTIQQNNPFLMAISRTIYNTLYSIHQEKLNS</sequence>
<evidence type="ECO:0000313" key="2">
    <source>
        <dbReference type="EMBL" id="CAG8528219.1"/>
    </source>
</evidence>
<dbReference type="PANTHER" id="PTHR43866">
    <property type="entry name" value="MALONATE-SEMIALDEHYDE DEHYDROGENASE"/>
    <property type="match status" value="1"/>
</dbReference>
<dbReference type="GO" id="GO:0006210">
    <property type="term" value="P:thymine catabolic process"/>
    <property type="evidence" value="ECO:0007669"/>
    <property type="project" value="TreeGrafter"/>
</dbReference>